<name>A0A7K0DR07_9NOCA</name>
<evidence type="ECO:0000256" key="1">
    <source>
        <dbReference type="SAM" id="MobiDB-lite"/>
    </source>
</evidence>
<dbReference type="AlphaFoldDB" id="A0A7K0DR07"/>
<feature type="region of interest" description="Disordered" evidence="1">
    <location>
        <begin position="1"/>
        <end position="117"/>
    </location>
</feature>
<feature type="compositionally biased region" description="Basic and acidic residues" evidence="1">
    <location>
        <begin position="67"/>
        <end position="78"/>
    </location>
</feature>
<evidence type="ECO:0000313" key="3">
    <source>
        <dbReference type="Proteomes" id="UP000431401"/>
    </source>
</evidence>
<dbReference type="EMBL" id="WEGI01000007">
    <property type="protein sequence ID" value="MQY27792.1"/>
    <property type="molecule type" value="Genomic_DNA"/>
</dbReference>
<dbReference type="OrthoDB" id="4565554at2"/>
<keyword evidence="3" id="KW-1185">Reference proteome</keyword>
<evidence type="ECO:0008006" key="4">
    <source>
        <dbReference type="Google" id="ProtNLM"/>
    </source>
</evidence>
<feature type="compositionally biased region" description="Basic and acidic residues" evidence="1">
    <location>
        <begin position="95"/>
        <end position="104"/>
    </location>
</feature>
<dbReference type="Proteomes" id="UP000431401">
    <property type="component" value="Unassembled WGS sequence"/>
</dbReference>
<proteinExistence type="predicted"/>
<evidence type="ECO:0000313" key="2">
    <source>
        <dbReference type="EMBL" id="MQY27792.1"/>
    </source>
</evidence>
<protein>
    <recommendedName>
        <fullName evidence="4">DUF5709 domain-containing protein</fullName>
    </recommendedName>
</protein>
<gene>
    <name evidence="2" type="ORF">NRB56_33750</name>
</gene>
<accession>A0A7K0DR07</accession>
<dbReference type="RefSeq" id="WP_153343247.1">
    <property type="nucleotide sequence ID" value="NZ_WEGI01000007.1"/>
</dbReference>
<organism evidence="2 3">
    <name type="scientific">Nocardia aurantia</name>
    <dbReference type="NCBI Taxonomy" id="2585199"/>
    <lineage>
        <taxon>Bacteria</taxon>
        <taxon>Bacillati</taxon>
        <taxon>Actinomycetota</taxon>
        <taxon>Actinomycetes</taxon>
        <taxon>Mycobacteriales</taxon>
        <taxon>Nocardiaceae</taxon>
        <taxon>Nocardia</taxon>
    </lineage>
</organism>
<comment type="caution">
    <text evidence="2">The sequence shown here is derived from an EMBL/GenBank/DDBJ whole genome shotgun (WGS) entry which is preliminary data.</text>
</comment>
<reference evidence="2 3" key="1">
    <citation type="submission" date="2019-10" db="EMBL/GenBank/DDBJ databases">
        <title>Nocardia macrotermitis sp. nov. and Nocardia aurantia sp. nov., isolated from the gut of fungus growing-termite Macrotermes natalensis.</title>
        <authorList>
            <person name="Benndorf R."/>
            <person name="Schwitalla J."/>
            <person name="Martin K."/>
            <person name="De Beer W."/>
            <person name="Kaster A.-K."/>
            <person name="Vollmers J."/>
            <person name="Poulsen M."/>
            <person name="Beemelmanns C."/>
        </authorList>
    </citation>
    <scope>NUCLEOTIDE SEQUENCE [LARGE SCALE GENOMIC DNA]</scope>
    <source>
        <strain evidence="2 3">RB56</strain>
    </source>
</reference>
<sequence length="117" mass="12270">MPDSEGTWDPPQDTGSPDAVETDPASLSSAEDLDEDSLGADPLEQAMDPPEHPVGVDRYGTTPYEQAHPRPLGDRLAEETPDVGSAPAAAPDDDAGARRYREELGISADGPEGVDES</sequence>